<protein>
    <submittedName>
        <fullName evidence="3">Isochorismatase family protein</fullName>
    </submittedName>
</protein>
<dbReference type="Proteomes" id="UP000264589">
    <property type="component" value="Unassembled WGS sequence"/>
</dbReference>
<dbReference type="EMBL" id="QUQO01000001">
    <property type="protein sequence ID" value="RFB06238.1"/>
    <property type="molecule type" value="Genomic_DNA"/>
</dbReference>
<keyword evidence="1" id="KW-0378">Hydrolase</keyword>
<dbReference type="AlphaFoldDB" id="A0A371RLA0"/>
<evidence type="ECO:0000259" key="2">
    <source>
        <dbReference type="Pfam" id="PF00857"/>
    </source>
</evidence>
<gene>
    <name evidence="3" type="ORF">DX908_13760</name>
</gene>
<feature type="domain" description="Isochorismatase-like" evidence="2">
    <location>
        <begin position="24"/>
        <end position="199"/>
    </location>
</feature>
<evidence type="ECO:0000313" key="3">
    <source>
        <dbReference type="EMBL" id="RFB06238.1"/>
    </source>
</evidence>
<dbReference type="Pfam" id="PF00857">
    <property type="entry name" value="Isochorismatase"/>
    <property type="match status" value="1"/>
</dbReference>
<dbReference type="InterPro" id="IPR016291">
    <property type="entry name" value="Isochorismatase"/>
</dbReference>
<dbReference type="InterPro" id="IPR050272">
    <property type="entry name" value="Isochorismatase-like_hydrls"/>
</dbReference>
<dbReference type="PANTHER" id="PTHR43540">
    <property type="entry name" value="PEROXYUREIDOACRYLATE/UREIDOACRYLATE AMIDOHYDROLASE-RELATED"/>
    <property type="match status" value="1"/>
</dbReference>
<dbReference type="PRINTS" id="PR01398">
    <property type="entry name" value="ISCHRISMTASE"/>
</dbReference>
<comment type="caution">
    <text evidence="3">The sequence shown here is derived from an EMBL/GenBank/DDBJ whole genome shotgun (WGS) entry which is preliminary data.</text>
</comment>
<dbReference type="FunCoup" id="A0A371RLA0">
    <property type="interactions" value="67"/>
</dbReference>
<dbReference type="Gene3D" id="3.40.50.850">
    <property type="entry name" value="Isochorismatase-like"/>
    <property type="match status" value="1"/>
</dbReference>
<evidence type="ECO:0000313" key="4">
    <source>
        <dbReference type="Proteomes" id="UP000264589"/>
    </source>
</evidence>
<reference evidence="3 4" key="1">
    <citation type="submission" date="2018-08" db="EMBL/GenBank/DDBJ databases">
        <title>Parvularcula sp. SM1705, isolated from surface water of the South Sea China.</title>
        <authorList>
            <person name="Sun L."/>
        </authorList>
    </citation>
    <scope>NUCLEOTIDE SEQUENCE [LARGE SCALE GENOMIC DNA]</scope>
    <source>
        <strain evidence="3 4">SM1705</strain>
    </source>
</reference>
<dbReference type="GO" id="GO:0008908">
    <property type="term" value="F:isochorismatase activity"/>
    <property type="evidence" value="ECO:0007669"/>
    <property type="project" value="InterPro"/>
</dbReference>
<dbReference type="InParanoid" id="A0A371RLA0"/>
<organism evidence="3 4">
    <name type="scientific">Parvularcula marina</name>
    <dbReference type="NCBI Taxonomy" id="2292771"/>
    <lineage>
        <taxon>Bacteria</taxon>
        <taxon>Pseudomonadati</taxon>
        <taxon>Pseudomonadota</taxon>
        <taxon>Alphaproteobacteria</taxon>
        <taxon>Parvularculales</taxon>
        <taxon>Parvularculaceae</taxon>
        <taxon>Parvularcula</taxon>
    </lineage>
</organism>
<evidence type="ECO:0000256" key="1">
    <source>
        <dbReference type="ARBA" id="ARBA00022801"/>
    </source>
</evidence>
<dbReference type="InterPro" id="IPR000868">
    <property type="entry name" value="Isochorismatase-like_dom"/>
</dbReference>
<dbReference type="SUPFAM" id="SSF52499">
    <property type="entry name" value="Isochorismatase-like hydrolases"/>
    <property type="match status" value="1"/>
</dbReference>
<keyword evidence="4" id="KW-1185">Reference proteome</keyword>
<accession>A0A371RLA0</accession>
<dbReference type="PANTHER" id="PTHR43540:SF7">
    <property type="entry name" value="ISOCHORISMATASE FAMILY PROTEIN YECD"/>
    <property type="match status" value="1"/>
</dbReference>
<sequence>MAAATGRWITDMTAGNLDIDPTTTALLVVDLQNFTVGFDTHPTPGAQVLKNAVALADACRKQGMHVVLVRVGHGGAAKPPNPDIMVEEGFASSFQLTDEMVTIPEVLGPKEGDLVVDKYNWGAFHGTNLDTHLRRRGIRTLIVTGLVTEIGVDTTAREAYAHNYSQILVSDGMGGFTPDAHDYVLQTIFPRLGLVRSTKDVLAALG</sequence>
<dbReference type="InterPro" id="IPR036380">
    <property type="entry name" value="Isochorismatase-like_sf"/>
</dbReference>
<dbReference type="CDD" id="cd00431">
    <property type="entry name" value="cysteine_hydrolases"/>
    <property type="match status" value="1"/>
</dbReference>
<name>A0A371RLA0_9PROT</name>
<proteinExistence type="predicted"/>